<dbReference type="EMBL" id="FUYN01000001">
    <property type="protein sequence ID" value="SKB25509.1"/>
    <property type="molecule type" value="Genomic_DNA"/>
</dbReference>
<evidence type="ECO:0008006" key="3">
    <source>
        <dbReference type="Google" id="ProtNLM"/>
    </source>
</evidence>
<gene>
    <name evidence="1" type="ORF">SAMN02745120_0315</name>
</gene>
<dbReference type="RefSeq" id="WP_079588310.1">
    <property type="nucleotide sequence ID" value="NZ_FUYN01000001.1"/>
</dbReference>
<name>A0A1T4ZSG4_9FIRM</name>
<evidence type="ECO:0000313" key="2">
    <source>
        <dbReference type="Proteomes" id="UP000243406"/>
    </source>
</evidence>
<accession>A0A1T4ZSG4</accession>
<reference evidence="2" key="1">
    <citation type="submission" date="2017-02" db="EMBL/GenBank/DDBJ databases">
        <authorList>
            <person name="Varghese N."/>
            <person name="Submissions S."/>
        </authorList>
    </citation>
    <scope>NUCLEOTIDE SEQUENCE [LARGE SCALE GENOMIC DNA]</scope>
    <source>
        <strain evidence="2">ATCC 35199</strain>
    </source>
</reference>
<dbReference type="Pfam" id="PF10865">
    <property type="entry name" value="DUF2703"/>
    <property type="match status" value="1"/>
</dbReference>
<protein>
    <recommendedName>
        <fullName evidence="3">DUF2703 domain-containing protein</fullName>
    </recommendedName>
</protein>
<sequence length="149" mass="16854">MFKLIIEWKHLDVDGETCERCSDTGENIVKAINSIESDLDNSNLDIQFIETALNDNEIKESNLILINKIKIEDIIDIKIFDNYCDSCSSLLGKETVCRAVNYNGYSYDEIPIDAIKEAIYKTLGIENKGLKQRSILSNTRTNCSNDSCC</sequence>
<keyword evidence="2" id="KW-1185">Reference proteome</keyword>
<evidence type="ECO:0000313" key="1">
    <source>
        <dbReference type="EMBL" id="SKB25509.1"/>
    </source>
</evidence>
<proteinExistence type="predicted"/>
<organism evidence="1 2">
    <name type="scientific">Acetoanaerobium noterae</name>
    <dbReference type="NCBI Taxonomy" id="745369"/>
    <lineage>
        <taxon>Bacteria</taxon>
        <taxon>Bacillati</taxon>
        <taxon>Bacillota</taxon>
        <taxon>Clostridia</taxon>
        <taxon>Peptostreptococcales</taxon>
        <taxon>Filifactoraceae</taxon>
        <taxon>Acetoanaerobium</taxon>
    </lineage>
</organism>
<dbReference type="AlphaFoldDB" id="A0A1T4ZSG4"/>
<dbReference type="Proteomes" id="UP000243406">
    <property type="component" value="Unassembled WGS sequence"/>
</dbReference>
<dbReference type="OrthoDB" id="9809963at2"/>
<dbReference type="InterPro" id="IPR021219">
    <property type="entry name" value="DUF2703"/>
</dbReference>